<dbReference type="EMBL" id="CP042652">
    <property type="protein sequence ID" value="QKE28806.1"/>
    <property type="molecule type" value="Genomic_DNA"/>
</dbReference>
<dbReference type="PANTHER" id="PTHR45138">
    <property type="entry name" value="REGULATORY COMPONENTS OF SENSORY TRANSDUCTION SYSTEM"/>
    <property type="match status" value="1"/>
</dbReference>
<keyword evidence="3" id="KW-0472">Membrane</keyword>
<dbReference type="CDD" id="cd01949">
    <property type="entry name" value="GGDEF"/>
    <property type="match status" value="1"/>
</dbReference>
<evidence type="ECO:0000256" key="2">
    <source>
        <dbReference type="ARBA" id="ARBA00034247"/>
    </source>
</evidence>
<feature type="transmembrane region" description="Helical" evidence="3">
    <location>
        <begin position="141"/>
        <end position="158"/>
    </location>
</feature>
<dbReference type="InterPro" id="IPR000160">
    <property type="entry name" value="GGDEF_dom"/>
</dbReference>
<dbReference type="InterPro" id="IPR029787">
    <property type="entry name" value="Nucleotide_cyclase"/>
</dbReference>
<dbReference type="Proteomes" id="UP000503483">
    <property type="component" value="Chromosome"/>
</dbReference>
<dbReference type="SMART" id="SM00267">
    <property type="entry name" value="GGDEF"/>
    <property type="match status" value="1"/>
</dbReference>
<feature type="domain" description="GGDEF" evidence="4">
    <location>
        <begin position="234"/>
        <end position="361"/>
    </location>
</feature>
<dbReference type="GO" id="GO:0052621">
    <property type="term" value="F:diguanylate cyclase activity"/>
    <property type="evidence" value="ECO:0007669"/>
    <property type="project" value="UniProtKB-EC"/>
</dbReference>
<protein>
    <recommendedName>
        <fullName evidence="1">diguanylate cyclase</fullName>
        <ecNumber evidence="1">2.7.7.65</ecNumber>
    </recommendedName>
</protein>
<keyword evidence="3" id="KW-0812">Transmembrane</keyword>
<dbReference type="FunFam" id="3.30.70.270:FF:000001">
    <property type="entry name" value="Diguanylate cyclase domain protein"/>
    <property type="match status" value="1"/>
</dbReference>
<dbReference type="SUPFAM" id="SSF55073">
    <property type="entry name" value="Nucleotide cyclase"/>
    <property type="match status" value="1"/>
</dbReference>
<dbReference type="NCBIfam" id="TIGR00254">
    <property type="entry name" value="GGDEF"/>
    <property type="match status" value="1"/>
</dbReference>
<dbReference type="Gene3D" id="3.30.70.270">
    <property type="match status" value="1"/>
</dbReference>
<accession>A0A6M8EHH8</accession>
<keyword evidence="3" id="KW-1133">Transmembrane helix</keyword>
<dbReference type="GO" id="GO:1902201">
    <property type="term" value="P:negative regulation of bacterial-type flagellum-dependent cell motility"/>
    <property type="evidence" value="ECO:0007669"/>
    <property type="project" value="TreeGrafter"/>
</dbReference>
<keyword evidence="6" id="KW-1185">Reference proteome</keyword>
<sequence length="361" mass="42195">MKRLLFSNILINKEIKKRYNKSIEAFTLIQIRIITILTGILYIVYSQIDQYILPSNLMNIASSIHLYLIAPYGFLISFLTFFPKYYKHMISLLMLAPIFATAVNLFLVKDLVLFPIFMVEIYMIIFWTFTISGLNIKQSSVSIFFVSIFTFVYYSFIMPLPKELFIMHSFWMLCSISFGFVGAYLLDRLSKRNFINYEKLENLAITDNLTGLFNRTKLDEILNNELARSKRFSYNFSFMLIDIDYFKMVNDTYGHQVGDDFLVEFTELISNNSRSTDSFFRWGGEEFVMICPEVDKENILIHAEKLRQKMESHKFKTIGKKTISIGITLSKHDDTIDSLVHRADEALYMAKNSGRNKIVFA</sequence>
<feature type="transmembrane region" description="Helical" evidence="3">
    <location>
        <begin position="25"/>
        <end position="44"/>
    </location>
</feature>
<name>A0A6M8EHH8_9BACT</name>
<dbReference type="PROSITE" id="PS50887">
    <property type="entry name" value="GGDEF"/>
    <property type="match status" value="1"/>
</dbReference>
<evidence type="ECO:0000259" key="4">
    <source>
        <dbReference type="PROSITE" id="PS50887"/>
    </source>
</evidence>
<dbReference type="KEGG" id="paco:AACT_1650"/>
<evidence type="ECO:0000313" key="6">
    <source>
        <dbReference type="Proteomes" id="UP000503483"/>
    </source>
</evidence>
<gene>
    <name evidence="5" type="ORF">AACT_1650</name>
</gene>
<proteinExistence type="predicted"/>
<dbReference type="AlphaFoldDB" id="A0A6M8EHH8"/>
<feature type="transmembrane region" description="Helical" evidence="3">
    <location>
        <begin position="113"/>
        <end position="134"/>
    </location>
</feature>
<dbReference type="InterPro" id="IPR050469">
    <property type="entry name" value="Diguanylate_Cyclase"/>
</dbReference>
<organism evidence="5 6">
    <name type="scientific">Arcobacter acticola</name>
    <dbReference type="NCBI Taxonomy" id="1849015"/>
    <lineage>
        <taxon>Bacteria</taxon>
        <taxon>Pseudomonadati</taxon>
        <taxon>Campylobacterota</taxon>
        <taxon>Epsilonproteobacteria</taxon>
        <taxon>Campylobacterales</taxon>
        <taxon>Arcobacteraceae</taxon>
        <taxon>Arcobacter</taxon>
    </lineage>
</organism>
<dbReference type="RefSeq" id="WP_172126364.1">
    <property type="nucleotide sequence ID" value="NZ_CP042652.1"/>
</dbReference>
<dbReference type="GO" id="GO:0005886">
    <property type="term" value="C:plasma membrane"/>
    <property type="evidence" value="ECO:0007669"/>
    <property type="project" value="TreeGrafter"/>
</dbReference>
<feature type="transmembrane region" description="Helical" evidence="3">
    <location>
        <begin position="164"/>
        <end position="186"/>
    </location>
</feature>
<dbReference type="Pfam" id="PF00990">
    <property type="entry name" value="GGDEF"/>
    <property type="match status" value="1"/>
</dbReference>
<dbReference type="GO" id="GO:0043709">
    <property type="term" value="P:cell adhesion involved in single-species biofilm formation"/>
    <property type="evidence" value="ECO:0007669"/>
    <property type="project" value="TreeGrafter"/>
</dbReference>
<dbReference type="EC" id="2.7.7.65" evidence="1"/>
<dbReference type="PANTHER" id="PTHR45138:SF9">
    <property type="entry name" value="DIGUANYLATE CYCLASE DGCM-RELATED"/>
    <property type="match status" value="1"/>
</dbReference>
<feature type="transmembrane region" description="Helical" evidence="3">
    <location>
        <begin position="89"/>
        <end position="107"/>
    </location>
</feature>
<feature type="transmembrane region" description="Helical" evidence="3">
    <location>
        <begin position="64"/>
        <end position="82"/>
    </location>
</feature>
<comment type="catalytic activity">
    <reaction evidence="2">
        <text>2 GTP = 3',3'-c-di-GMP + 2 diphosphate</text>
        <dbReference type="Rhea" id="RHEA:24898"/>
        <dbReference type="ChEBI" id="CHEBI:33019"/>
        <dbReference type="ChEBI" id="CHEBI:37565"/>
        <dbReference type="ChEBI" id="CHEBI:58805"/>
        <dbReference type="EC" id="2.7.7.65"/>
    </reaction>
</comment>
<reference evidence="5 6" key="1">
    <citation type="submission" date="2019-08" db="EMBL/GenBank/DDBJ databases">
        <title>Complete genome sequence of Arcobacter acticola.</title>
        <authorList>
            <person name="Miller W."/>
        </authorList>
    </citation>
    <scope>NUCLEOTIDE SEQUENCE [LARGE SCALE GENOMIC DNA]</scope>
    <source>
        <strain evidence="5 6">KCTC 52212</strain>
    </source>
</reference>
<evidence type="ECO:0000256" key="1">
    <source>
        <dbReference type="ARBA" id="ARBA00012528"/>
    </source>
</evidence>
<dbReference type="InterPro" id="IPR043128">
    <property type="entry name" value="Rev_trsase/Diguanyl_cyclase"/>
</dbReference>
<evidence type="ECO:0000313" key="5">
    <source>
        <dbReference type="EMBL" id="QKE28806.1"/>
    </source>
</evidence>
<evidence type="ECO:0000256" key="3">
    <source>
        <dbReference type="SAM" id="Phobius"/>
    </source>
</evidence>